<dbReference type="SUPFAM" id="SSF52540">
    <property type="entry name" value="P-loop containing nucleoside triphosphate hydrolases"/>
    <property type="match status" value="1"/>
</dbReference>
<evidence type="ECO:0000313" key="3">
    <source>
        <dbReference type="Proteomes" id="UP000245839"/>
    </source>
</evidence>
<dbReference type="Proteomes" id="UP000245839">
    <property type="component" value="Unassembled WGS sequence"/>
</dbReference>
<accession>A0A2Y9C2S1</accession>
<name>A0A2Y9C2S1_9RHOB</name>
<evidence type="ECO:0000313" key="1">
    <source>
        <dbReference type="EMBL" id="PWJ14457.1"/>
    </source>
</evidence>
<dbReference type="EMBL" id="UETC01000012">
    <property type="protein sequence ID" value="SSA50202.1"/>
    <property type="molecule type" value="Genomic_DNA"/>
</dbReference>
<reference evidence="1 3" key="2">
    <citation type="submission" date="2018-03" db="EMBL/GenBank/DDBJ databases">
        <title>Genomic Encyclopedia of Archaeal and Bacterial Type Strains, Phase II (KMG-II): from individual species to whole genera.</title>
        <authorList>
            <person name="Goeker M."/>
        </authorList>
    </citation>
    <scope>NUCLEOTIDE SEQUENCE [LARGE SCALE GENOMIC DNA]</scope>
    <source>
        <strain evidence="1 3">DSM 25227</strain>
    </source>
</reference>
<protein>
    <submittedName>
        <fullName evidence="2">Protein ImuA</fullName>
    </submittedName>
</protein>
<dbReference type="InterPro" id="IPR027417">
    <property type="entry name" value="P-loop_NTPase"/>
</dbReference>
<gene>
    <name evidence="1" type="ORF">BCF38_11280</name>
    <name evidence="2" type="ORF">SAMN05421539_11280</name>
</gene>
<proteinExistence type="predicted"/>
<sequence length="228" mass="23997">MVDSLVVRMSTPALHLPPVTEVLSSSREGAATGFVLAQLDASGRQGPILWVQDRLSMQEGGLPCFQGVTGQMGQEFPLLHVAAKDAAQALWAMEEGLQCAALSAVIGEIWGTPKALDFTATKRLALRAGRSGVPLWLIRADGTPGLSVAPDRWRVTSAPSAAHPLDPEAPGPALWQAELFRSRRSPPGRWVASHDRAAHRLDLAAALCDRPVGEGQGGPAPSRAVGGN</sequence>
<evidence type="ECO:0000313" key="2">
    <source>
        <dbReference type="EMBL" id="SSA50202.1"/>
    </source>
</evidence>
<organism evidence="2 4">
    <name type="scientific">Jannaschia seohaensis</name>
    <dbReference type="NCBI Taxonomy" id="475081"/>
    <lineage>
        <taxon>Bacteria</taxon>
        <taxon>Pseudomonadati</taxon>
        <taxon>Pseudomonadota</taxon>
        <taxon>Alphaproteobacteria</taxon>
        <taxon>Rhodobacterales</taxon>
        <taxon>Roseobacteraceae</taxon>
        <taxon>Jannaschia</taxon>
    </lineage>
</organism>
<dbReference type="Gene3D" id="3.40.50.300">
    <property type="entry name" value="P-loop containing nucleotide triphosphate hydrolases"/>
    <property type="match status" value="1"/>
</dbReference>
<dbReference type="Proteomes" id="UP000251571">
    <property type="component" value="Unassembled WGS sequence"/>
</dbReference>
<reference evidence="2 4" key="1">
    <citation type="submission" date="2016-10" db="EMBL/GenBank/DDBJ databases">
        <authorList>
            <person name="Cai Z."/>
        </authorList>
    </citation>
    <scope>NUCLEOTIDE SEQUENCE [LARGE SCALE GENOMIC DNA]</scope>
    <source>
        <strain evidence="2 4">DSM 25227</strain>
    </source>
</reference>
<keyword evidence="3" id="KW-1185">Reference proteome</keyword>
<evidence type="ECO:0000313" key="4">
    <source>
        <dbReference type="Proteomes" id="UP000251571"/>
    </source>
</evidence>
<dbReference type="AlphaFoldDB" id="A0A2Y9C2S1"/>
<dbReference type="EMBL" id="QGDJ01000012">
    <property type="protein sequence ID" value="PWJ14457.1"/>
    <property type="molecule type" value="Genomic_DNA"/>
</dbReference>